<comment type="caution">
    <text evidence="2">The sequence shown here is derived from an EMBL/GenBank/DDBJ whole genome shotgun (WGS) entry which is preliminary data.</text>
</comment>
<evidence type="ECO:0008006" key="4">
    <source>
        <dbReference type="Google" id="ProtNLM"/>
    </source>
</evidence>
<organism evidence="2 3">
    <name type="scientific">Neisseria gonorrhoeae 3502</name>
    <dbReference type="NCBI Taxonomy" id="1193404"/>
    <lineage>
        <taxon>Bacteria</taxon>
        <taxon>Pseudomonadati</taxon>
        <taxon>Pseudomonadota</taxon>
        <taxon>Betaproteobacteria</taxon>
        <taxon>Neisseriales</taxon>
        <taxon>Neisseriaceae</taxon>
        <taxon>Neisseria</taxon>
    </lineage>
</organism>
<accession>A0AA44UA58</accession>
<keyword evidence="1" id="KW-0472">Membrane</keyword>
<feature type="transmembrane region" description="Helical" evidence="1">
    <location>
        <begin position="101"/>
        <end position="122"/>
    </location>
</feature>
<evidence type="ECO:0000313" key="3">
    <source>
        <dbReference type="Proteomes" id="UP000223296"/>
    </source>
</evidence>
<gene>
    <name evidence="2" type="ORF">N776_06260</name>
</gene>
<feature type="transmembrane region" description="Helical" evidence="1">
    <location>
        <begin position="41"/>
        <end position="66"/>
    </location>
</feature>
<proteinExistence type="predicted"/>
<evidence type="ECO:0000256" key="1">
    <source>
        <dbReference type="SAM" id="Phobius"/>
    </source>
</evidence>
<dbReference type="EMBL" id="AVBE01000002">
    <property type="protein sequence ID" value="PHJ36228.1"/>
    <property type="molecule type" value="Genomic_DNA"/>
</dbReference>
<name>A0AA44UA58_NEIGO</name>
<reference evidence="2 3" key="1">
    <citation type="submission" date="2013-08" db="EMBL/GenBank/DDBJ databases">
        <authorList>
            <person name="Trees D."/>
        </authorList>
    </citation>
    <scope>NUCLEOTIDE SEQUENCE [LARGE SCALE GENOMIC DNA]</scope>
    <source>
        <strain evidence="2 3">3502</strain>
    </source>
</reference>
<dbReference type="Proteomes" id="UP000223296">
    <property type="component" value="Unassembled WGS sequence"/>
</dbReference>
<protein>
    <recommendedName>
        <fullName evidence="4">AzlC family protein</fullName>
    </recommendedName>
</protein>
<sequence length="140" mass="15355">MKEIPLKKAVPALLFMCDESRAMAFSEIQKRKAAGLPAFNMPFYMGACFILYITWIGFAALGAAVGPVFGNVAAWGFGMAFPAVFLVLLRGMWKSFSASRLWFVNLFVASAVYLTVDGAWYVPAGTLSGLLSAYFWNGRK</sequence>
<evidence type="ECO:0000313" key="2">
    <source>
        <dbReference type="EMBL" id="PHJ36228.1"/>
    </source>
</evidence>
<keyword evidence="1" id="KW-1133">Transmembrane helix</keyword>
<keyword evidence="1" id="KW-0812">Transmembrane</keyword>
<dbReference type="AlphaFoldDB" id="A0AA44UA58"/>
<feature type="transmembrane region" description="Helical" evidence="1">
    <location>
        <begin position="72"/>
        <end position="89"/>
    </location>
</feature>